<reference evidence="2" key="1">
    <citation type="journal article" date="2016" name="Front. Microbiol.">
        <title>Genome Sequence of the Piezophilic, Mesophilic Sulfate-Reducing Bacterium Desulfovibrio indicus J2T.</title>
        <authorList>
            <person name="Cao J."/>
            <person name="Maignien L."/>
            <person name="Shao Z."/>
            <person name="Alain K."/>
            <person name="Jebbar M."/>
        </authorList>
    </citation>
    <scope>NUCLEOTIDE SEQUENCE</scope>
    <source>
        <strain evidence="2">JCM 32048</strain>
    </source>
</reference>
<name>A0AA37H8T6_9HYPH</name>
<keyword evidence="3" id="KW-1185">Reference proteome</keyword>
<reference evidence="2" key="2">
    <citation type="submission" date="2021-08" db="EMBL/GenBank/DDBJ databases">
        <authorList>
            <person name="Tani A."/>
            <person name="Ola A."/>
            <person name="Ogura Y."/>
            <person name="Katsura K."/>
            <person name="Hayashi T."/>
        </authorList>
    </citation>
    <scope>NUCLEOTIDE SEQUENCE</scope>
    <source>
        <strain evidence="2">JCM 32048</strain>
    </source>
</reference>
<evidence type="ECO:0000313" key="2">
    <source>
        <dbReference type="EMBL" id="GJD61445.1"/>
    </source>
</evidence>
<keyword evidence="1" id="KW-0472">Membrane</keyword>
<proteinExistence type="predicted"/>
<feature type="transmembrane region" description="Helical" evidence="1">
    <location>
        <begin position="12"/>
        <end position="31"/>
    </location>
</feature>
<gene>
    <name evidence="2" type="ORF">MPEAHAMD_1587</name>
</gene>
<dbReference type="AlphaFoldDB" id="A0AA37H8T6"/>
<keyword evidence="1" id="KW-0812">Transmembrane</keyword>
<keyword evidence="1" id="KW-1133">Transmembrane helix</keyword>
<dbReference type="EMBL" id="BPQJ01000005">
    <property type="protein sequence ID" value="GJD61445.1"/>
    <property type="molecule type" value="Genomic_DNA"/>
</dbReference>
<comment type="caution">
    <text evidence="2">The sequence shown here is derived from an EMBL/GenBank/DDBJ whole genome shotgun (WGS) entry which is preliminary data.</text>
</comment>
<evidence type="ECO:0000256" key="1">
    <source>
        <dbReference type="SAM" id="Phobius"/>
    </source>
</evidence>
<protein>
    <submittedName>
        <fullName evidence="2">Uncharacterized protein</fullName>
    </submittedName>
</protein>
<dbReference type="Proteomes" id="UP001055286">
    <property type="component" value="Unassembled WGS sequence"/>
</dbReference>
<accession>A0AA37H8T6</accession>
<evidence type="ECO:0000313" key="3">
    <source>
        <dbReference type="Proteomes" id="UP001055286"/>
    </source>
</evidence>
<sequence>MPDRIAIRAKLIGSFAVMLVLMAGLAGQALGRIQA</sequence>
<organism evidence="2 3">
    <name type="scientific">Methylobacterium frigidaeris</name>
    <dbReference type="NCBI Taxonomy" id="2038277"/>
    <lineage>
        <taxon>Bacteria</taxon>
        <taxon>Pseudomonadati</taxon>
        <taxon>Pseudomonadota</taxon>
        <taxon>Alphaproteobacteria</taxon>
        <taxon>Hyphomicrobiales</taxon>
        <taxon>Methylobacteriaceae</taxon>
        <taxon>Methylobacterium</taxon>
    </lineage>
</organism>